<gene>
    <name evidence="2" type="ORF">ENK44_07285</name>
</gene>
<dbReference type="EMBL" id="DRQG01000067">
    <property type="protein sequence ID" value="HGY55484.1"/>
    <property type="molecule type" value="Genomic_DNA"/>
</dbReference>
<name>A0A7V4U028_CALAY</name>
<proteinExistence type="predicted"/>
<keyword evidence="1" id="KW-0732">Signal</keyword>
<feature type="chain" id="PRO_5031246995" evidence="1">
    <location>
        <begin position="21"/>
        <end position="128"/>
    </location>
</feature>
<sequence>MCFRKTFIFVAIISIFMVTACSEKDNPTASTANGDFKVTVGSGTKPEYSWTVGKAFSVSVVRTSEPTVIVWGIATPGQGNIASPAKHGAVPTGAVATATAEITLASGVEYRVSVTLLDGKTGYTDFTP</sequence>
<dbReference type="AlphaFoldDB" id="A0A7V4U028"/>
<evidence type="ECO:0000313" key="2">
    <source>
        <dbReference type="EMBL" id="HGY55484.1"/>
    </source>
</evidence>
<evidence type="ECO:0000256" key="1">
    <source>
        <dbReference type="SAM" id="SignalP"/>
    </source>
</evidence>
<protein>
    <submittedName>
        <fullName evidence="2">Uncharacterized protein</fullName>
    </submittedName>
</protein>
<accession>A0A7V4U028</accession>
<dbReference type="Proteomes" id="UP000885779">
    <property type="component" value="Unassembled WGS sequence"/>
</dbReference>
<dbReference type="PROSITE" id="PS51257">
    <property type="entry name" value="PROKAR_LIPOPROTEIN"/>
    <property type="match status" value="1"/>
</dbReference>
<reference evidence="2" key="1">
    <citation type="journal article" date="2020" name="mSystems">
        <title>Genome- and Community-Level Interaction Insights into Carbon Utilization and Element Cycling Functions of Hydrothermarchaeota in Hydrothermal Sediment.</title>
        <authorList>
            <person name="Zhou Z."/>
            <person name="Liu Y."/>
            <person name="Xu W."/>
            <person name="Pan J."/>
            <person name="Luo Z.H."/>
            <person name="Li M."/>
        </authorList>
    </citation>
    <scope>NUCLEOTIDE SEQUENCE [LARGE SCALE GENOMIC DNA]</scope>
    <source>
        <strain evidence="2">HyVt-577</strain>
    </source>
</reference>
<organism evidence="2">
    <name type="scientific">Caldithrix abyssi</name>
    <dbReference type="NCBI Taxonomy" id="187145"/>
    <lineage>
        <taxon>Bacteria</taxon>
        <taxon>Pseudomonadati</taxon>
        <taxon>Calditrichota</taxon>
        <taxon>Calditrichia</taxon>
        <taxon>Calditrichales</taxon>
        <taxon>Calditrichaceae</taxon>
        <taxon>Caldithrix</taxon>
    </lineage>
</organism>
<comment type="caution">
    <text evidence="2">The sequence shown here is derived from an EMBL/GenBank/DDBJ whole genome shotgun (WGS) entry which is preliminary data.</text>
</comment>
<feature type="signal peptide" evidence="1">
    <location>
        <begin position="1"/>
        <end position="20"/>
    </location>
</feature>